<evidence type="ECO:0008006" key="3">
    <source>
        <dbReference type="Google" id="ProtNLM"/>
    </source>
</evidence>
<proteinExistence type="predicted"/>
<organism evidence="1 2">
    <name type="scientific">Aureimonas pseudogalii</name>
    <dbReference type="NCBI Taxonomy" id="1744844"/>
    <lineage>
        <taxon>Bacteria</taxon>
        <taxon>Pseudomonadati</taxon>
        <taxon>Pseudomonadota</taxon>
        <taxon>Alphaproteobacteria</taxon>
        <taxon>Hyphomicrobiales</taxon>
        <taxon>Aurantimonadaceae</taxon>
        <taxon>Aureimonas</taxon>
    </lineage>
</organism>
<protein>
    <recommendedName>
        <fullName evidence="3">ATP-binding protein</fullName>
    </recommendedName>
</protein>
<evidence type="ECO:0000313" key="1">
    <source>
        <dbReference type="EMBL" id="MBB3999090.1"/>
    </source>
</evidence>
<gene>
    <name evidence="1" type="ORF">GGR04_002949</name>
</gene>
<dbReference type="Proteomes" id="UP000542776">
    <property type="component" value="Unassembled WGS sequence"/>
</dbReference>
<name>A0A7W6MKM1_9HYPH</name>
<comment type="caution">
    <text evidence="1">The sequence shown here is derived from an EMBL/GenBank/DDBJ whole genome shotgun (WGS) entry which is preliminary data.</text>
</comment>
<dbReference type="InterPro" id="IPR036890">
    <property type="entry name" value="HATPase_C_sf"/>
</dbReference>
<dbReference type="Gene3D" id="3.30.565.10">
    <property type="entry name" value="Histidine kinase-like ATPase, C-terminal domain"/>
    <property type="match status" value="1"/>
</dbReference>
<keyword evidence="2" id="KW-1185">Reference proteome</keyword>
<evidence type="ECO:0000313" key="2">
    <source>
        <dbReference type="Proteomes" id="UP000542776"/>
    </source>
</evidence>
<dbReference type="Pfam" id="PF13589">
    <property type="entry name" value="HATPase_c_3"/>
    <property type="match status" value="1"/>
</dbReference>
<dbReference type="RefSeq" id="WP_183200653.1">
    <property type="nucleotide sequence ID" value="NZ_JACIEK010000008.1"/>
</dbReference>
<dbReference type="SUPFAM" id="SSF55874">
    <property type="entry name" value="ATPase domain of HSP90 chaperone/DNA topoisomerase II/histidine kinase"/>
    <property type="match status" value="1"/>
</dbReference>
<sequence>MTGAKARFQVDTRLARLLGEGYRSSELALRELVDNAWDADAPNVWVTLPEALSGDPVVVRDDGVGMTSAALRNEYLKIAGDRRLRAGAVTPGRKRRVKGRKGIGKFAGLLLAGEMRIDTVSGGVRSSVLIDKRILLETDRDLETVDLPLEETVAAPGEKGTTVTLSALEDRLNFPVADKLREILVREYARQDDFSVSVNGKKLTIEDVPGTTSRAAENLPAAGAVDLRFTVAGGKGKHGRPGIVVRVDGKSVGEPSMFGLEEDEDIPGKLARRVFGEIEVNGNDDFVAADWGGLNESSKAYAEIAEFVRRQVKAALKAAFANDMSLQRARIAKRLQERIAALPEFRRKYAEEAIRRILVRFYEESADRIEAIADVALDAIEYDAYWDILQRISAASKAEVSDFADSLAEFGILELSAIGRQASVRLRFLDMLEELVLRKETLEADVHRAIETNLWVLGRGYATMSSNRTLRDILRRFGRDEPEALRAAKRPDLLLGQASDGTKTLIEFKRPAHAIDRNDVAQAEAYRDDLGRQLPLGGIRILMLGRGPLATLDVTRLAPDVQIQSYLGLISSARDELEWILKGIGD</sequence>
<dbReference type="EMBL" id="JACIEK010000008">
    <property type="protein sequence ID" value="MBB3999090.1"/>
    <property type="molecule type" value="Genomic_DNA"/>
</dbReference>
<dbReference type="AlphaFoldDB" id="A0A7W6MKM1"/>
<accession>A0A7W6MKM1</accession>
<reference evidence="1 2" key="1">
    <citation type="submission" date="2020-08" db="EMBL/GenBank/DDBJ databases">
        <title>Genomic Encyclopedia of Type Strains, Phase IV (KMG-IV): sequencing the most valuable type-strain genomes for metagenomic binning, comparative biology and taxonomic classification.</title>
        <authorList>
            <person name="Goeker M."/>
        </authorList>
    </citation>
    <scope>NUCLEOTIDE SEQUENCE [LARGE SCALE GENOMIC DNA]</scope>
    <source>
        <strain evidence="1 2">DSM 102238</strain>
    </source>
</reference>